<dbReference type="GO" id="GO:0016706">
    <property type="term" value="F:2-oxoglutarate-dependent dioxygenase activity"/>
    <property type="evidence" value="ECO:0007669"/>
    <property type="project" value="UniProtKB-ARBA"/>
</dbReference>
<dbReference type="RefSeq" id="WP_050044959.1">
    <property type="nucleotide sequence ID" value="NZ_JHEG04000001.1"/>
</dbReference>
<organism evidence="1 2">
    <name type="scientific">Tolypothrix bouteillei VB521301</name>
    <dbReference type="NCBI Taxonomy" id="1479485"/>
    <lineage>
        <taxon>Bacteria</taxon>
        <taxon>Bacillati</taxon>
        <taxon>Cyanobacteriota</taxon>
        <taxon>Cyanophyceae</taxon>
        <taxon>Nostocales</taxon>
        <taxon>Tolypothrichaceae</taxon>
        <taxon>Tolypothrix</taxon>
    </lineage>
</organism>
<dbReference type="AlphaFoldDB" id="A0A8S9SWE2"/>
<dbReference type="EMBL" id="JHEG04000001">
    <property type="protein sequence ID" value="KAF3884077.1"/>
    <property type="molecule type" value="Genomic_DNA"/>
</dbReference>
<dbReference type="GO" id="GO:0005506">
    <property type="term" value="F:iron ion binding"/>
    <property type="evidence" value="ECO:0007669"/>
    <property type="project" value="UniProtKB-ARBA"/>
</dbReference>
<sequence>MSIELTGVQRKQLNEEGYLVLRNLLSRTEVEELNLHLNALWKQEGEKAGSENINNAENNVRRLANLVNKGDIFRPIFSHSLVLEAVKLVLGSNVNLAMLNARDVLPHSTNHRQNFHCDNDPEQNGGVPDRRGYLTCTAIWMLNEFTADNGATRVVSGTHRSGKLPKQLLHDPSAPHPEEVIVTGNAGDVCIVNGNCWHCGGANRSYANRCALLAHYIRADLPRAKHRQQYLAPEVKQRMSLQELQLLGIEK</sequence>
<dbReference type="Proteomes" id="UP000029738">
    <property type="component" value="Unassembled WGS sequence"/>
</dbReference>
<evidence type="ECO:0000313" key="2">
    <source>
        <dbReference type="Proteomes" id="UP000029738"/>
    </source>
</evidence>
<dbReference type="PANTHER" id="PTHR20883:SF48">
    <property type="entry name" value="ECTOINE DIOXYGENASE"/>
    <property type="match status" value="1"/>
</dbReference>
<name>A0A8S9SWE2_9CYAN</name>
<dbReference type="InterPro" id="IPR008775">
    <property type="entry name" value="Phytyl_CoA_dOase-like"/>
</dbReference>
<dbReference type="Pfam" id="PF05721">
    <property type="entry name" value="PhyH"/>
    <property type="match status" value="1"/>
</dbReference>
<keyword evidence="1" id="KW-0560">Oxidoreductase</keyword>
<dbReference type="Gene3D" id="2.60.120.620">
    <property type="entry name" value="q2cbj1_9rhob like domain"/>
    <property type="match status" value="1"/>
</dbReference>
<reference evidence="1" key="1">
    <citation type="journal article" date="2015" name="Genome Announc.">
        <title>Draft Genome Sequence of Tolypothrix boutellei Strain VB521301.</title>
        <authorList>
            <person name="Chandrababunaidu M.M."/>
            <person name="Singh D."/>
            <person name="Sen D."/>
            <person name="Bhan S."/>
            <person name="Das S."/>
            <person name="Gupta A."/>
            <person name="Adhikary S.P."/>
            <person name="Tripathy S."/>
        </authorList>
    </citation>
    <scope>NUCLEOTIDE SEQUENCE</scope>
    <source>
        <strain evidence="1">VB521301</strain>
    </source>
</reference>
<gene>
    <name evidence="1" type="ORF">DA73_0400000090</name>
</gene>
<evidence type="ECO:0000313" key="1">
    <source>
        <dbReference type="EMBL" id="KAF3884077.1"/>
    </source>
</evidence>
<keyword evidence="1" id="KW-0223">Dioxygenase</keyword>
<dbReference type="SUPFAM" id="SSF51197">
    <property type="entry name" value="Clavaminate synthase-like"/>
    <property type="match status" value="1"/>
</dbReference>
<dbReference type="PANTHER" id="PTHR20883">
    <property type="entry name" value="PHYTANOYL-COA DIOXYGENASE DOMAIN CONTAINING 1"/>
    <property type="match status" value="1"/>
</dbReference>
<comment type="caution">
    <text evidence="1">The sequence shown here is derived from an EMBL/GenBank/DDBJ whole genome shotgun (WGS) entry which is preliminary data.</text>
</comment>
<proteinExistence type="predicted"/>
<reference evidence="1" key="2">
    <citation type="submission" date="2019-11" db="EMBL/GenBank/DDBJ databases">
        <title>Improved Assembly of Tolypothrix boutellei genome.</title>
        <authorList>
            <person name="Sarangi A.N."/>
            <person name="Mukherjee M."/>
            <person name="Ghosh S."/>
            <person name="Singh D."/>
            <person name="Das A."/>
            <person name="Kant S."/>
            <person name="Prusty A."/>
            <person name="Tripathy S."/>
        </authorList>
    </citation>
    <scope>NUCLEOTIDE SEQUENCE</scope>
    <source>
        <strain evidence="1">VB521301</strain>
    </source>
</reference>
<dbReference type="OrthoDB" id="9791262at2"/>
<protein>
    <submittedName>
        <fullName evidence="1">Phytanoyl-CoA dioxygenase family protein</fullName>
    </submittedName>
</protein>
<accession>A0A8S9SWE2</accession>
<keyword evidence="2" id="KW-1185">Reference proteome</keyword>